<evidence type="ECO:0000313" key="2">
    <source>
        <dbReference type="EMBL" id="KOG08573.1"/>
    </source>
</evidence>
<keyword evidence="1" id="KW-0472">Membrane</keyword>
<dbReference type="Proteomes" id="UP000037023">
    <property type="component" value="Unassembled WGS sequence"/>
</dbReference>
<keyword evidence="1" id="KW-1133">Transmembrane helix</keyword>
<gene>
    <name evidence="2" type="ORF">ADK34_38445</name>
</gene>
<organism evidence="2 3">
    <name type="scientific">Streptomyces viridochromogenes</name>
    <dbReference type="NCBI Taxonomy" id="1938"/>
    <lineage>
        <taxon>Bacteria</taxon>
        <taxon>Bacillati</taxon>
        <taxon>Actinomycetota</taxon>
        <taxon>Actinomycetes</taxon>
        <taxon>Kitasatosporales</taxon>
        <taxon>Streptomycetaceae</taxon>
        <taxon>Streptomyces</taxon>
    </lineage>
</organism>
<keyword evidence="1" id="KW-0812">Transmembrane</keyword>
<proteinExistence type="predicted"/>
<comment type="caution">
    <text evidence="2">The sequence shown here is derived from an EMBL/GenBank/DDBJ whole genome shotgun (WGS) entry which is preliminary data.</text>
</comment>
<feature type="transmembrane region" description="Helical" evidence="1">
    <location>
        <begin position="24"/>
        <end position="49"/>
    </location>
</feature>
<protein>
    <submittedName>
        <fullName evidence="2">Uncharacterized protein</fullName>
    </submittedName>
</protein>
<sequence>MEYPMSTETRTETGVSLLSEVLALLGPVGLLVLVAALLVFVGVVLPTIWSRHAYRRTAARTTMNTLLKAVKRLYPF</sequence>
<dbReference type="EMBL" id="LGUP01000406">
    <property type="protein sequence ID" value="KOG08573.1"/>
    <property type="molecule type" value="Genomic_DNA"/>
</dbReference>
<name>A0A0L8J4I4_STRVR</name>
<accession>A0A0L8J4I4</accession>
<dbReference type="AlphaFoldDB" id="A0A0L8J4I4"/>
<evidence type="ECO:0000256" key="1">
    <source>
        <dbReference type="SAM" id="Phobius"/>
    </source>
</evidence>
<reference evidence="2 3" key="1">
    <citation type="submission" date="2015-06" db="EMBL/GenBank/DDBJ databases">
        <authorList>
            <person name="Hoefler B.C."/>
            <person name="Straight P.D."/>
        </authorList>
    </citation>
    <scope>NUCLEOTIDE SEQUENCE [LARGE SCALE GENOMIC DNA]</scope>
    <source>
        <strain evidence="2 3">NRRL 3427</strain>
    </source>
</reference>
<dbReference type="PATRIC" id="fig|1938.6.peg.8279"/>
<evidence type="ECO:0000313" key="3">
    <source>
        <dbReference type="Proteomes" id="UP000037023"/>
    </source>
</evidence>